<dbReference type="KEGG" id="cpoi:OE229_17540"/>
<gene>
    <name evidence="1" type="ORF">OE229_17540</name>
</gene>
<name>A0A9Q9PAE0_9MICO</name>
<dbReference type="InterPro" id="IPR016181">
    <property type="entry name" value="Acyl_CoA_acyltransferase"/>
</dbReference>
<geneLocation type="plasmid" evidence="1 2">
    <name>unnamed</name>
</geneLocation>
<protein>
    <submittedName>
        <fullName evidence="1">Uncharacterized protein</fullName>
    </submittedName>
</protein>
<dbReference type="AlphaFoldDB" id="A0A9Q9PAE0"/>
<reference evidence="1" key="1">
    <citation type="submission" date="2022-09" db="EMBL/GenBank/DDBJ databases">
        <title>Taxonomy of Curtobacterium flaccumfaciens.</title>
        <authorList>
            <person name="Osdaghi E."/>
            <person name="Taghavi S.M."/>
            <person name="Hamidizade M."/>
            <person name="Abachi H."/>
            <person name="Fazliarab A."/>
            <person name="Baeyen S."/>
            <person name="Portier P."/>
            <person name="Van Vaerenbergh J."/>
            <person name="Jacques M.-A."/>
        </authorList>
    </citation>
    <scope>NUCLEOTIDE SEQUENCE</scope>
    <source>
        <strain evidence="1">AGQB46</strain>
        <plasmid evidence="1">unnamed</plasmid>
    </source>
</reference>
<organism evidence="1 2">
    <name type="scientific">Curtobacterium poinsettiae</name>
    <dbReference type="NCBI Taxonomy" id="159612"/>
    <lineage>
        <taxon>Bacteria</taxon>
        <taxon>Bacillati</taxon>
        <taxon>Actinomycetota</taxon>
        <taxon>Actinomycetes</taxon>
        <taxon>Micrococcales</taxon>
        <taxon>Microbacteriaceae</taxon>
        <taxon>Curtobacterium</taxon>
    </lineage>
</organism>
<dbReference type="RefSeq" id="WP_214585411.1">
    <property type="nucleotide sequence ID" value="NZ_CP104936.1"/>
</dbReference>
<dbReference type="Proteomes" id="UP001062223">
    <property type="component" value="Plasmid unnamed"/>
</dbReference>
<proteinExistence type="predicted"/>
<dbReference type="EMBL" id="CP106880">
    <property type="protein sequence ID" value="UYC82738.1"/>
    <property type="molecule type" value="Genomic_DNA"/>
</dbReference>
<evidence type="ECO:0000313" key="1">
    <source>
        <dbReference type="EMBL" id="UYC82738.1"/>
    </source>
</evidence>
<accession>A0A9Q9PAE0</accession>
<evidence type="ECO:0000313" key="2">
    <source>
        <dbReference type="Proteomes" id="UP001062223"/>
    </source>
</evidence>
<dbReference type="GeneID" id="99625318"/>
<sequence length="148" mass="17186">MLELHQVFQTHDYRSPFDLTLDGYTDRWWNMHRSPVGESRYDTFTFIADGVEVARAEVDPDDAVLGEYVDLDTPVDVARLTFFEVRAPRRREGLGRAAVELLAEHYPRTVLAAFSEQADQFWTACGWRLHRRSDGDPRFQPLFVHRSG</sequence>
<keyword evidence="1" id="KW-0614">Plasmid</keyword>
<dbReference type="SUPFAM" id="SSF55729">
    <property type="entry name" value="Acyl-CoA N-acyltransferases (Nat)"/>
    <property type="match status" value="1"/>
</dbReference>